<evidence type="ECO:0000313" key="7">
    <source>
        <dbReference type="Proteomes" id="UP000774689"/>
    </source>
</evidence>
<keyword evidence="2" id="KW-0597">Phosphoprotein</keyword>
<gene>
    <name evidence="5" type="ORF">CHQ83_04570</name>
    <name evidence="4" type="ORF">FNO190_1497</name>
</gene>
<dbReference type="InterPro" id="IPR036736">
    <property type="entry name" value="ACP-like_sf"/>
</dbReference>
<dbReference type="Gene3D" id="1.10.1200.10">
    <property type="entry name" value="ACP-like"/>
    <property type="match status" value="1"/>
</dbReference>
<dbReference type="GO" id="GO:0000035">
    <property type="term" value="F:acyl binding"/>
    <property type="evidence" value="ECO:0007669"/>
    <property type="project" value="TreeGrafter"/>
</dbReference>
<dbReference type="SUPFAM" id="SSF47336">
    <property type="entry name" value="ACP-like"/>
    <property type="match status" value="1"/>
</dbReference>
<keyword evidence="1" id="KW-0596">Phosphopantetheine</keyword>
<dbReference type="InterPro" id="IPR009081">
    <property type="entry name" value="PP-bd_ACP"/>
</dbReference>
<dbReference type="GO" id="GO:0000036">
    <property type="term" value="F:acyl carrier activity"/>
    <property type="evidence" value="ECO:0007669"/>
    <property type="project" value="TreeGrafter"/>
</dbReference>
<dbReference type="PANTHER" id="PTHR20863:SF76">
    <property type="entry name" value="CARRIER DOMAIN-CONTAINING PROTEIN"/>
    <property type="match status" value="1"/>
</dbReference>
<evidence type="ECO:0000313" key="4">
    <source>
        <dbReference type="EMBL" id="AKN89126.1"/>
    </source>
</evidence>
<evidence type="ECO:0000256" key="2">
    <source>
        <dbReference type="ARBA" id="ARBA00022553"/>
    </source>
</evidence>
<dbReference type="Pfam" id="PF00550">
    <property type="entry name" value="PP-binding"/>
    <property type="match status" value="1"/>
</dbReference>
<accession>A0AAW9YPY1</accession>
<dbReference type="PANTHER" id="PTHR20863">
    <property type="entry name" value="ACYL CARRIER PROTEIN"/>
    <property type="match status" value="1"/>
</dbReference>
<proteinExistence type="predicted"/>
<evidence type="ECO:0000256" key="1">
    <source>
        <dbReference type="ARBA" id="ARBA00022450"/>
    </source>
</evidence>
<evidence type="ECO:0000313" key="5">
    <source>
        <dbReference type="EMBL" id="NIY56604.1"/>
    </source>
</evidence>
<feature type="domain" description="Carrier" evidence="3">
    <location>
        <begin position="3"/>
        <end position="81"/>
    </location>
</feature>
<organism evidence="5 7">
    <name type="scientific">Francisella orientalis</name>
    <dbReference type="NCBI Taxonomy" id="299583"/>
    <lineage>
        <taxon>Bacteria</taxon>
        <taxon>Pseudomonadati</taxon>
        <taxon>Pseudomonadota</taxon>
        <taxon>Gammaproteobacteria</taxon>
        <taxon>Thiotrichales</taxon>
        <taxon>Francisellaceae</taxon>
        <taxon>Francisella</taxon>
    </lineage>
</organism>
<dbReference type="InterPro" id="IPR003231">
    <property type="entry name" value="ACP"/>
</dbReference>
<evidence type="ECO:0000259" key="3">
    <source>
        <dbReference type="PROSITE" id="PS50075"/>
    </source>
</evidence>
<dbReference type="AlphaFoldDB" id="A0AAW9YPY1"/>
<reference evidence="4" key="2">
    <citation type="submission" date="2017-08" db="EMBL/GenBank/DDBJ databases">
        <title>Complete Genome Sequence of Francisella noatunensis subsp. orientalis strain FNO190.</title>
        <authorList>
            <person name="Pereira F.L."/>
            <person name="Goncalves L.A."/>
            <person name="Guilherme T.C."/>
            <person name="Soares S.C."/>
            <person name="Dorella F.A."/>
            <person name="Carvalho A.F."/>
            <person name="Leibowitz M.P."/>
            <person name="Leal C.A.G."/>
            <person name="Azevedo V.A.C."/>
            <person name="Figueiredo H.C.P."/>
        </authorList>
    </citation>
    <scope>NUCLEOTIDE SEQUENCE</scope>
    <source>
        <strain evidence="4">FNO190</strain>
    </source>
</reference>
<evidence type="ECO:0000313" key="6">
    <source>
        <dbReference type="Proteomes" id="UP000035930"/>
    </source>
</evidence>
<reference evidence="5" key="3">
    <citation type="journal article" date="2020" name="Int. J. Syst. Evol. Microbiol.">
        <title>Reclassification of Francisella noatunensis subsp. orientalis Ottem et al. 2009 as Francisella orientalis sp. nov., Francisella noatunensis subsp. chilensis subsp. nov. and emended description of Francisella noatunensis.</title>
        <authorList>
            <person name="Ramirez-Paredes J.G."/>
            <person name="Larsson P."/>
            <person name="Thompson K.D."/>
            <person name="Penman D.J."/>
            <person name="Busse H.J."/>
            <person name="Ohrman C."/>
            <person name="Sjodin A."/>
            <person name="Soto E."/>
            <person name="Richards R.H."/>
            <person name="Adams A."/>
            <person name="Colquhoun D.J."/>
        </authorList>
    </citation>
    <scope>NUCLEOTIDE SEQUENCE</scope>
    <source>
        <strain evidence="5">LADL-07285A</strain>
    </source>
</reference>
<dbReference type="Proteomes" id="UP000035930">
    <property type="component" value="Chromosome"/>
</dbReference>
<sequence>MESKMKITKEDIINTINEADVMFSTENLKDDVSLVDQGLDSLDAVTVYLLIEEKFDIKIPDNDLDRVQTISSLIDYVNNKLA</sequence>
<reference evidence="6" key="1">
    <citation type="submission" date="2015-02" db="EMBL/GenBank/DDBJ databases">
        <title>Complete genome sequence of Francisella noatunensis subsp. orientalis FNO190 isolated from farm-raised Nile tilapia in Brazil.</title>
        <authorList>
            <person name="Figueiredo H.C.P."/>
            <person name="Leal C.A.G."/>
            <person name="Pereira F.L."/>
            <person name="Soares S.C."/>
            <person name="Goncalves L.A."/>
            <person name="Dorella F.A."/>
            <person name="Carvalho A.F."/>
            <person name="Azevedo V.A.C."/>
        </authorList>
    </citation>
    <scope>NUCLEOTIDE SEQUENCE [LARGE SCALE GENOMIC DNA]</scope>
    <source>
        <strain evidence="6">FNO190</strain>
    </source>
</reference>
<dbReference type="EMBL" id="CP011923">
    <property type="protein sequence ID" value="AKN89126.1"/>
    <property type="molecule type" value="Genomic_DNA"/>
</dbReference>
<name>A0AAW9YPY1_9GAMM</name>
<protein>
    <submittedName>
        <fullName evidence="5">Acyl carrier protein</fullName>
    </submittedName>
</protein>
<keyword evidence="6" id="KW-1185">Reference proteome</keyword>
<dbReference type="PROSITE" id="PS50075">
    <property type="entry name" value="CARRIER"/>
    <property type="match status" value="1"/>
</dbReference>
<dbReference type="EMBL" id="QPQM01000011">
    <property type="protein sequence ID" value="NIY56604.1"/>
    <property type="molecule type" value="Genomic_DNA"/>
</dbReference>
<dbReference type="Proteomes" id="UP000774689">
    <property type="component" value="Unassembled WGS sequence"/>
</dbReference>